<feature type="region of interest" description="Disordered" evidence="4">
    <location>
        <begin position="683"/>
        <end position="738"/>
    </location>
</feature>
<feature type="region of interest" description="Disordered" evidence="4">
    <location>
        <begin position="630"/>
        <end position="670"/>
    </location>
</feature>
<feature type="compositionally biased region" description="Polar residues" evidence="4">
    <location>
        <begin position="472"/>
        <end position="485"/>
    </location>
</feature>
<dbReference type="Gene3D" id="4.10.240.10">
    <property type="entry name" value="Zn(2)-C6 fungal-type DNA-binding domain"/>
    <property type="match status" value="1"/>
</dbReference>
<organism evidence="6 7">
    <name type="scientific">Pyrrhoderma noxium</name>
    <dbReference type="NCBI Taxonomy" id="2282107"/>
    <lineage>
        <taxon>Eukaryota</taxon>
        <taxon>Fungi</taxon>
        <taxon>Dikarya</taxon>
        <taxon>Basidiomycota</taxon>
        <taxon>Agaricomycotina</taxon>
        <taxon>Agaricomycetes</taxon>
        <taxon>Hymenochaetales</taxon>
        <taxon>Hymenochaetaceae</taxon>
        <taxon>Pyrrhoderma</taxon>
    </lineage>
</organism>
<feature type="compositionally biased region" description="Polar residues" evidence="4">
    <location>
        <begin position="651"/>
        <end position="663"/>
    </location>
</feature>
<dbReference type="OrthoDB" id="762982at2759"/>
<reference evidence="6 7" key="1">
    <citation type="journal article" date="2017" name="Mol. Ecol.">
        <title>Comparative and population genomic landscape of Phellinus noxius: A hypervariable fungus causing root rot in trees.</title>
        <authorList>
            <person name="Chung C.L."/>
            <person name="Lee T.J."/>
            <person name="Akiba M."/>
            <person name="Lee H.H."/>
            <person name="Kuo T.H."/>
            <person name="Liu D."/>
            <person name="Ke H.M."/>
            <person name="Yokoi T."/>
            <person name="Roa M.B."/>
            <person name="Lu M.J."/>
            <person name="Chang Y.Y."/>
            <person name="Ann P.J."/>
            <person name="Tsai J.N."/>
            <person name="Chen C.Y."/>
            <person name="Tzean S.S."/>
            <person name="Ota Y."/>
            <person name="Hattori T."/>
            <person name="Sahashi N."/>
            <person name="Liou R.F."/>
            <person name="Kikuchi T."/>
            <person name="Tsai I.J."/>
        </authorList>
    </citation>
    <scope>NUCLEOTIDE SEQUENCE [LARGE SCALE GENOMIC DNA]</scope>
    <source>
        <strain evidence="6 7">FFPRI411160</strain>
    </source>
</reference>
<sequence>MMPTGDVDHVEESASSGPSTKPPAKRARKAINCAPCRNSKLKCDKARPCSSCVLRGTASQCYMDEKDEGSSRRVNGIDPHNEIARMRQALAALESYVIRGPSARATSSVSSKGHITSESGSNHALKHEPDSDALAVPGVLAEKGKGGFYAGPTSTATLLFSLKAATDAREVTDELERTSLDTDTEDSQTDISRGYDDDLLAQLPAIHIIDGLVDFYLNFCNWMYRHVHPESFKASWTRFKERASANRLTLATLSLVMAVAVRYLPEGHSLLTALQHRDREEIGELFHHVACEALTRMKVRKSGLFGWKMSREIAERRRWAWWHIILLERWQCFLFGRPLSVASHHFDTRMPSYVSPNLDKTGRLFLPNIHMFRLADILGDIVDDAVSVRPVPYSRVMEHDKDLCSWLEDLPKELDLDEYRLARSLASPDPADTRLGVLSLIIRTSYYHIRFTLHRPYASTLHENSSKPHAINVSSPNKAASFDTSKSQENHTRMAQSLDTAASAADKLIQLVAQARPEVIGNSTIAPVHVHWGPFHCFSAAMFFSLQLVADPQQPGASLFRANIRRVLDLLDMSRGIALADKAGAMLRALRPLYEGDTELDGNGEVQSKEQVIALVKSLAFPYHDSQTSHYSRPYHIDSPHSSGGPASPIVNRQNASNHSSPGDTLVSSTNLPSLLSPLVPRPPISIMNNPDSGAFSSRVPQSATTPDYYNANRPQVPGASGLRPTPTFNPGNPLAQTSDMWGASVGFGQGEWARFLDVMQRTEASGLLNP</sequence>
<dbReference type="Pfam" id="PF00172">
    <property type="entry name" value="Zn_clus"/>
    <property type="match status" value="1"/>
</dbReference>
<dbReference type="STRING" id="2282107.A0A286UIX1"/>
<evidence type="ECO:0000313" key="6">
    <source>
        <dbReference type="EMBL" id="PAV19425.1"/>
    </source>
</evidence>
<dbReference type="InterPro" id="IPR050613">
    <property type="entry name" value="Sec_Metabolite_Reg"/>
</dbReference>
<evidence type="ECO:0000256" key="2">
    <source>
        <dbReference type="ARBA" id="ARBA00022723"/>
    </source>
</evidence>
<dbReference type="SUPFAM" id="SSF57701">
    <property type="entry name" value="Zn2/Cys6 DNA-binding domain"/>
    <property type="match status" value="1"/>
</dbReference>
<evidence type="ECO:0000256" key="3">
    <source>
        <dbReference type="ARBA" id="ARBA00023242"/>
    </source>
</evidence>
<dbReference type="GO" id="GO:0003677">
    <property type="term" value="F:DNA binding"/>
    <property type="evidence" value="ECO:0007669"/>
    <property type="project" value="InterPro"/>
</dbReference>
<dbReference type="GO" id="GO:0000981">
    <property type="term" value="F:DNA-binding transcription factor activity, RNA polymerase II-specific"/>
    <property type="evidence" value="ECO:0007669"/>
    <property type="project" value="InterPro"/>
</dbReference>
<dbReference type="PANTHER" id="PTHR31001">
    <property type="entry name" value="UNCHARACTERIZED TRANSCRIPTIONAL REGULATORY PROTEIN"/>
    <property type="match status" value="1"/>
</dbReference>
<feature type="domain" description="Zn(2)-C6 fungal-type" evidence="5">
    <location>
        <begin position="32"/>
        <end position="63"/>
    </location>
</feature>
<name>A0A286UIX1_9AGAM</name>
<dbReference type="InterPro" id="IPR001138">
    <property type="entry name" value="Zn2Cys6_DnaBD"/>
</dbReference>
<dbReference type="PANTHER" id="PTHR31001:SF89">
    <property type="entry name" value="ZN(2)-C6 FUNGAL-TYPE DOMAIN-CONTAINING PROTEIN"/>
    <property type="match status" value="1"/>
</dbReference>
<comment type="subcellular location">
    <subcellularLocation>
        <location evidence="1">Nucleus</location>
    </subcellularLocation>
</comment>
<dbReference type="GO" id="GO:0006351">
    <property type="term" value="P:DNA-templated transcription"/>
    <property type="evidence" value="ECO:0007669"/>
    <property type="project" value="InterPro"/>
</dbReference>
<feature type="region of interest" description="Disordered" evidence="4">
    <location>
        <begin position="104"/>
        <end position="129"/>
    </location>
</feature>
<dbReference type="AlphaFoldDB" id="A0A286UIX1"/>
<accession>A0A286UIX1</accession>
<feature type="region of interest" description="Disordered" evidence="4">
    <location>
        <begin position="466"/>
        <end position="490"/>
    </location>
</feature>
<feature type="compositionally biased region" description="Polar residues" evidence="4">
    <location>
        <begin position="727"/>
        <end position="738"/>
    </location>
</feature>
<dbReference type="GO" id="GO:0005634">
    <property type="term" value="C:nucleus"/>
    <property type="evidence" value="ECO:0007669"/>
    <property type="project" value="UniProtKB-SubCell"/>
</dbReference>
<dbReference type="PROSITE" id="PS50048">
    <property type="entry name" value="ZN2_CY6_FUNGAL_2"/>
    <property type="match status" value="1"/>
</dbReference>
<feature type="compositionally biased region" description="Polar residues" evidence="4">
    <location>
        <begin position="688"/>
        <end position="708"/>
    </location>
</feature>
<evidence type="ECO:0000256" key="1">
    <source>
        <dbReference type="ARBA" id="ARBA00004123"/>
    </source>
</evidence>
<proteinExistence type="predicted"/>
<dbReference type="Pfam" id="PF04082">
    <property type="entry name" value="Fungal_trans"/>
    <property type="match status" value="1"/>
</dbReference>
<keyword evidence="3" id="KW-0539">Nucleus</keyword>
<dbReference type="SMART" id="SM00066">
    <property type="entry name" value="GAL4"/>
    <property type="match status" value="1"/>
</dbReference>
<keyword evidence="2" id="KW-0479">Metal-binding</keyword>
<protein>
    <recommendedName>
        <fullName evidence="5">Zn(2)-C6 fungal-type domain-containing protein</fullName>
    </recommendedName>
</protein>
<evidence type="ECO:0000313" key="7">
    <source>
        <dbReference type="Proteomes" id="UP000217199"/>
    </source>
</evidence>
<dbReference type="GO" id="GO:0008270">
    <property type="term" value="F:zinc ion binding"/>
    <property type="evidence" value="ECO:0007669"/>
    <property type="project" value="InterPro"/>
</dbReference>
<dbReference type="InterPro" id="IPR036864">
    <property type="entry name" value="Zn2-C6_fun-type_DNA-bd_sf"/>
</dbReference>
<comment type="caution">
    <text evidence="6">The sequence shown here is derived from an EMBL/GenBank/DDBJ whole genome shotgun (WGS) entry which is preliminary data.</text>
</comment>
<feature type="region of interest" description="Disordered" evidence="4">
    <location>
        <begin position="1"/>
        <end position="28"/>
    </location>
</feature>
<dbReference type="Proteomes" id="UP000217199">
    <property type="component" value="Unassembled WGS sequence"/>
</dbReference>
<dbReference type="InterPro" id="IPR007219">
    <property type="entry name" value="XnlR_reg_dom"/>
</dbReference>
<evidence type="ECO:0000259" key="5">
    <source>
        <dbReference type="PROSITE" id="PS50048"/>
    </source>
</evidence>
<gene>
    <name evidence="6" type="ORF">PNOK_0435900</name>
</gene>
<feature type="compositionally biased region" description="Polar residues" evidence="4">
    <location>
        <begin position="104"/>
        <end position="122"/>
    </location>
</feature>
<dbReference type="EMBL" id="NBII01000004">
    <property type="protein sequence ID" value="PAV19425.1"/>
    <property type="molecule type" value="Genomic_DNA"/>
</dbReference>
<feature type="compositionally biased region" description="Basic and acidic residues" evidence="4">
    <location>
        <begin position="1"/>
        <end position="12"/>
    </location>
</feature>
<keyword evidence="7" id="KW-1185">Reference proteome</keyword>
<evidence type="ECO:0000256" key="4">
    <source>
        <dbReference type="SAM" id="MobiDB-lite"/>
    </source>
</evidence>
<dbReference type="CDD" id="cd12148">
    <property type="entry name" value="fungal_TF_MHR"/>
    <property type="match status" value="1"/>
</dbReference>
<dbReference type="InParanoid" id="A0A286UIX1"/>
<dbReference type="CDD" id="cd00067">
    <property type="entry name" value="GAL4"/>
    <property type="match status" value="1"/>
</dbReference>